<proteinExistence type="predicted"/>
<accession>A0AA38GEG9</accession>
<feature type="non-terminal residue" evidence="1">
    <location>
        <position position="1"/>
    </location>
</feature>
<dbReference type="AlphaFoldDB" id="A0AA38GEG9"/>
<sequence>RPTLKAVDKSMVDIVGAIDVKGTTNVIGATDINDVGSSSENTGGKVEEGKAKLVVVNEKVGASVGGMDMYLIYKLP</sequence>
<reference evidence="1 2" key="1">
    <citation type="journal article" date="2021" name="Nat. Plants">
        <title>The Taxus genome provides insights into paclitaxel biosynthesis.</title>
        <authorList>
            <person name="Xiong X."/>
            <person name="Gou J."/>
            <person name="Liao Q."/>
            <person name="Li Y."/>
            <person name="Zhou Q."/>
            <person name="Bi G."/>
            <person name="Li C."/>
            <person name="Du R."/>
            <person name="Wang X."/>
            <person name="Sun T."/>
            <person name="Guo L."/>
            <person name="Liang H."/>
            <person name="Lu P."/>
            <person name="Wu Y."/>
            <person name="Zhang Z."/>
            <person name="Ro D.K."/>
            <person name="Shang Y."/>
            <person name="Huang S."/>
            <person name="Yan J."/>
        </authorList>
    </citation>
    <scope>NUCLEOTIDE SEQUENCE [LARGE SCALE GENOMIC DNA]</scope>
    <source>
        <strain evidence="1">Ta-2019</strain>
    </source>
</reference>
<dbReference type="Proteomes" id="UP000824469">
    <property type="component" value="Unassembled WGS sequence"/>
</dbReference>
<evidence type="ECO:0000313" key="1">
    <source>
        <dbReference type="EMBL" id="KAH9321481.1"/>
    </source>
</evidence>
<gene>
    <name evidence="1" type="ORF">KI387_016120</name>
</gene>
<keyword evidence="2" id="KW-1185">Reference proteome</keyword>
<comment type="caution">
    <text evidence="1">The sequence shown here is derived from an EMBL/GenBank/DDBJ whole genome shotgun (WGS) entry which is preliminary data.</text>
</comment>
<organism evidence="1 2">
    <name type="scientific">Taxus chinensis</name>
    <name type="common">Chinese yew</name>
    <name type="synonym">Taxus wallichiana var. chinensis</name>
    <dbReference type="NCBI Taxonomy" id="29808"/>
    <lineage>
        <taxon>Eukaryota</taxon>
        <taxon>Viridiplantae</taxon>
        <taxon>Streptophyta</taxon>
        <taxon>Embryophyta</taxon>
        <taxon>Tracheophyta</taxon>
        <taxon>Spermatophyta</taxon>
        <taxon>Pinopsida</taxon>
        <taxon>Pinidae</taxon>
        <taxon>Conifers II</taxon>
        <taxon>Cupressales</taxon>
        <taxon>Taxaceae</taxon>
        <taxon>Taxus</taxon>
    </lineage>
</organism>
<dbReference type="EMBL" id="JAHRHJ020000003">
    <property type="protein sequence ID" value="KAH9321481.1"/>
    <property type="molecule type" value="Genomic_DNA"/>
</dbReference>
<protein>
    <submittedName>
        <fullName evidence="1">Uncharacterized protein</fullName>
    </submittedName>
</protein>
<name>A0AA38GEG9_TAXCH</name>
<evidence type="ECO:0000313" key="2">
    <source>
        <dbReference type="Proteomes" id="UP000824469"/>
    </source>
</evidence>